<evidence type="ECO:0000259" key="1">
    <source>
        <dbReference type="Pfam" id="PF01636"/>
    </source>
</evidence>
<comment type="caution">
    <text evidence="2">The sequence shown here is derived from an EMBL/GenBank/DDBJ whole genome shotgun (WGS) entry which is preliminary data.</text>
</comment>
<dbReference type="InterPro" id="IPR011009">
    <property type="entry name" value="Kinase-like_dom_sf"/>
</dbReference>
<reference evidence="2" key="1">
    <citation type="submission" date="2021-03" db="EMBL/GenBank/DDBJ databases">
        <authorList>
            <person name="Wang G."/>
        </authorList>
    </citation>
    <scope>NUCLEOTIDE SEQUENCE</scope>
    <source>
        <strain evidence="2">KCTC 12899</strain>
    </source>
</reference>
<protein>
    <recommendedName>
        <fullName evidence="1">Aminoglycoside phosphotransferase domain-containing protein</fullName>
    </recommendedName>
</protein>
<dbReference type="EMBL" id="JAFREP010000001">
    <property type="protein sequence ID" value="MBO1317013.1"/>
    <property type="molecule type" value="Genomic_DNA"/>
</dbReference>
<name>A0A8J7U0F6_9BACT</name>
<dbReference type="RefSeq" id="WP_207856249.1">
    <property type="nucleotide sequence ID" value="NZ_JAFREP010000001.1"/>
</dbReference>
<evidence type="ECO:0000313" key="2">
    <source>
        <dbReference type="EMBL" id="MBO1317013.1"/>
    </source>
</evidence>
<evidence type="ECO:0000313" key="3">
    <source>
        <dbReference type="Proteomes" id="UP000664417"/>
    </source>
</evidence>
<gene>
    <name evidence="2" type="ORF">J3U88_00980</name>
</gene>
<feature type="domain" description="Aminoglycoside phosphotransferase" evidence="1">
    <location>
        <begin position="168"/>
        <end position="390"/>
    </location>
</feature>
<dbReference type="AlphaFoldDB" id="A0A8J7U0F6"/>
<accession>A0A8J7U0F6</accession>
<dbReference type="SUPFAM" id="SSF56112">
    <property type="entry name" value="Protein kinase-like (PK-like)"/>
    <property type="match status" value="1"/>
</dbReference>
<organism evidence="2 3">
    <name type="scientific">Acanthopleuribacter pedis</name>
    <dbReference type="NCBI Taxonomy" id="442870"/>
    <lineage>
        <taxon>Bacteria</taxon>
        <taxon>Pseudomonadati</taxon>
        <taxon>Acidobacteriota</taxon>
        <taxon>Holophagae</taxon>
        <taxon>Acanthopleuribacterales</taxon>
        <taxon>Acanthopleuribacteraceae</taxon>
        <taxon>Acanthopleuribacter</taxon>
    </lineage>
</organism>
<keyword evidence="3" id="KW-1185">Reference proteome</keyword>
<sequence>MAEAAQNIKVGIDLDHTILAVDEALEKSEVLFGFKAFVMEHRDSGSHLIIVAHGAGEAESVTQHLEAKQFFAGMDKGGLGFSKEDLIFVDSEEEKVKKINELGMTHFIDDSVETFQHGDLADHVQPLVFGQKEDAAYPTFAEWSDLTNFFYWQQGVRDQTQSRITSVKGLKEHGDNYIYQVSCADGSQYILKHFLESSENAEERLAGEVKHLNALHQVGITKVPKSFWHRGCWGLFNHIEGSHVDEPNDQDVGQLIDFLIALDQKSDALRAQQVDRAPKARFRLHLYADKLNTLWNQVLSACQRPDGPKDIMLFMMTDMEQLRQDNLNHFYLWLKREKWEKEQEISEKEAIFSPSDFGFHNTIKAADGTLSFLDFEESGWDDPAKLLADFFYNTEQNLTMENKLKVLDAFVKQREWDENFLKRFWAVSDLIAVEWILNHLSVVIPDVMRRLQYANPGLDPKQVVKQHFQAAIQMRERFQPMEHLCKHDQLIDQEGEIETSG</sequence>
<dbReference type="Pfam" id="PF01636">
    <property type="entry name" value="APH"/>
    <property type="match status" value="1"/>
</dbReference>
<proteinExistence type="predicted"/>
<dbReference type="InterPro" id="IPR002575">
    <property type="entry name" value="Aminoglycoside_PTrfase"/>
</dbReference>
<dbReference type="Proteomes" id="UP000664417">
    <property type="component" value="Unassembled WGS sequence"/>
</dbReference>